<sequence length="124" mass="13597">SDDDGQWRPSGASSQLSAASTSYFRSGNEPFVSLNGRRLRSSFTTLRAVFSLAPRSDAILDPMDRWGYRTACFGTILTISELPEAFYGVVDCGARHRLAISEFGTSSRCKAMTAPRFSLELIFG</sequence>
<evidence type="ECO:0000313" key="3">
    <source>
        <dbReference type="Proteomes" id="UP000252519"/>
    </source>
</evidence>
<organism evidence="2 3">
    <name type="scientific">Ancylostoma caninum</name>
    <name type="common">Dog hookworm</name>
    <dbReference type="NCBI Taxonomy" id="29170"/>
    <lineage>
        <taxon>Eukaryota</taxon>
        <taxon>Metazoa</taxon>
        <taxon>Ecdysozoa</taxon>
        <taxon>Nematoda</taxon>
        <taxon>Chromadorea</taxon>
        <taxon>Rhabditida</taxon>
        <taxon>Rhabditina</taxon>
        <taxon>Rhabditomorpha</taxon>
        <taxon>Strongyloidea</taxon>
        <taxon>Ancylostomatidae</taxon>
        <taxon>Ancylostomatinae</taxon>
        <taxon>Ancylostoma</taxon>
    </lineage>
</organism>
<feature type="compositionally biased region" description="Polar residues" evidence="1">
    <location>
        <begin position="11"/>
        <end position="22"/>
    </location>
</feature>
<feature type="region of interest" description="Disordered" evidence="1">
    <location>
        <begin position="1"/>
        <end position="22"/>
    </location>
</feature>
<evidence type="ECO:0000256" key="1">
    <source>
        <dbReference type="SAM" id="MobiDB-lite"/>
    </source>
</evidence>
<dbReference type="EMBL" id="JOJR01000774">
    <property type="protein sequence ID" value="RCN34498.1"/>
    <property type="molecule type" value="Genomic_DNA"/>
</dbReference>
<keyword evidence="3" id="KW-1185">Reference proteome</keyword>
<name>A0A368FSM9_ANCCA</name>
<feature type="non-terminal residue" evidence="2">
    <location>
        <position position="1"/>
    </location>
</feature>
<gene>
    <name evidence="2" type="ORF">ANCCAN_19660</name>
</gene>
<dbReference type="AlphaFoldDB" id="A0A368FSM9"/>
<evidence type="ECO:0000313" key="2">
    <source>
        <dbReference type="EMBL" id="RCN34498.1"/>
    </source>
</evidence>
<reference evidence="2 3" key="1">
    <citation type="submission" date="2014-10" db="EMBL/GenBank/DDBJ databases">
        <title>Draft genome of the hookworm Ancylostoma caninum.</title>
        <authorList>
            <person name="Mitreva M."/>
        </authorList>
    </citation>
    <scope>NUCLEOTIDE SEQUENCE [LARGE SCALE GENOMIC DNA]</scope>
    <source>
        <strain evidence="2 3">Baltimore</strain>
    </source>
</reference>
<comment type="caution">
    <text evidence="2">The sequence shown here is derived from an EMBL/GenBank/DDBJ whole genome shotgun (WGS) entry which is preliminary data.</text>
</comment>
<proteinExistence type="predicted"/>
<dbReference type="Proteomes" id="UP000252519">
    <property type="component" value="Unassembled WGS sequence"/>
</dbReference>
<accession>A0A368FSM9</accession>
<protein>
    <submittedName>
        <fullName evidence="2">Uncharacterized protein</fullName>
    </submittedName>
</protein>